<dbReference type="AlphaFoldDB" id="A0A1B9H282"/>
<sequence>MLNLSATDSDVILEQGVISGPKNAIAYDIIERALKYQMENRITEVVRNGTRSFVRRKGEEKMKLEKIEDGFKRTKWVDMKTYLSENEWTGEFSYEEAMRWMKEK</sequence>
<dbReference type="EMBL" id="KV700122">
    <property type="protein sequence ID" value="OCF37357.1"/>
    <property type="molecule type" value="Genomic_DNA"/>
</dbReference>
<gene>
    <name evidence="1" type="ORF">I316_00478</name>
</gene>
<evidence type="ECO:0000313" key="1">
    <source>
        <dbReference type="EMBL" id="OCF37357.1"/>
    </source>
</evidence>
<name>A0A1B9H282_9TREE</name>
<accession>A0A1B9H282</accession>
<organism evidence="1 2">
    <name type="scientific">Kwoniella heveanensis BCC8398</name>
    <dbReference type="NCBI Taxonomy" id="1296120"/>
    <lineage>
        <taxon>Eukaryota</taxon>
        <taxon>Fungi</taxon>
        <taxon>Dikarya</taxon>
        <taxon>Basidiomycota</taxon>
        <taxon>Agaricomycotina</taxon>
        <taxon>Tremellomycetes</taxon>
        <taxon>Tremellales</taxon>
        <taxon>Cryptococcaceae</taxon>
        <taxon>Kwoniella</taxon>
    </lineage>
</organism>
<keyword evidence="2" id="KW-1185">Reference proteome</keyword>
<protein>
    <submittedName>
        <fullName evidence="1">Uncharacterized protein</fullName>
    </submittedName>
</protein>
<evidence type="ECO:0000313" key="2">
    <source>
        <dbReference type="Proteomes" id="UP000092666"/>
    </source>
</evidence>
<reference evidence="1 2" key="1">
    <citation type="submission" date="2013-07" db="EMBL/GenBank/DDBJ databases">
        <title>The Genome Sequence of Cryptococcus heveanensis BCC8398.</title>
        <authorList>
            <consortium name="The Broad Institute Genome Sequencing Platform"/>
            <person name="Cuomo C."/>
            <person name="Litvintseva A."/>
            <person name="Chen Y."/>
            <person name="Heitman J."/>
            <person name="Sun S."/>
            <person name="Springer D."/>
            <person name="Dromer F."/>
            <person name="Young S.K."/>
            <person name="Zeng Q."/>
            <person name="Gargeya S."/>
            <person name="Fitzgerald M."/>
            <person name="Abouelleil A."/>
            <person name="Alvarado L."/>
            <person name="Berlin A.M."/>
            <person name="Chapman S.B."/>
            <person name="Dewar J."/>
            <person name="Goldberg J."/>
            <person name="Griggs A."/>
            <person name="Gujja S."/>
            <person name="Hansen M."/>
            <person name="Howarth C."/>
            <person name="Imamovic A."/>
            <person name="Larimer J."/>
            <person name="McCowan C."/>
            <person name="Murphy C."/>
            <person name="Pearson M."/>
            <person name="Priest M."/>
            <person name="Roberts A."/>
            <person name="Saif S."/>
            <person name="Shea T."/>
            <person name="Sykes S."/>
            <person name="Wortman J."/>
            <person name="Nusbaum C."/>
            <person name="Birren B."/>
        </authorList>
    </citation>
    <scope>NUCLEOTIDE SEQUENCE [LARGE SCALE GENOMIC DNA]</scope>
    <source>
        <strain evidence="1 2">BCC8398</strain>
    </source>
</reference>
<proteinExistence type="predicted"/>
<reference evidence="2" key="2">
    <citation type="submission" date="2013-12" db="EMBL/GenBank/DDBJ databases">
        <title>Evolution of pathogenesis and genome organization in the Tremellales.</title>
        <authorList>
            <person name="Cuomo C."/>
            <person name="Litvintseva A."/>
            <person name="Heitman J."/>
            <person name="Chen Y."/>
            <person name="Sun S."/>
            <person name="Springer D."/>
            <person name="Dromer F."/>
            <person name="Young S."/>
            <person name="Zeng Q."/>
            <person name="Chapman S."/>
            <person name="Gujja S."/>
            <person name="Saif S."/>
            <person name="Birren B."/>
        </authorList>
    </citation>
    <scope>NUCLEOTIDE SEQUENCE [LARGE SCALE GENOMIC DNA]</scope>
    <source>
        <strain evidence="2">BCC8398</strain>
    </source>
</reference>
<dbReference type="Proteomes" id="UP000092666">
    <property type="component" value="Unassembled WGS sequence"/>
</dbReference>